<feature type="domain" description="CAAX prenyl protease 2/Lysostaphin resistance protein A-like" evidence="3">
    <location>
        <begin position="131"/>
        <end position="220"/>
    </location>
</feature>
<dbReference type="AlphaFoldDB" id="A0A5C4TKI8"/>
<comment type="caution">
    <text evidence="4">The sequence shown here is derived from an EMBL/GenBank/DDBJ whole genome shotgun (WGS) entry which is preliminary data.</text>
</comment>
<keyword evidence="4" id="KW-0378">Hydrolase</keyword>
<feature type="transmembrane region" description="Helical" evidence="2">
    <location>
        <begin position="162"/>
        <end position="179"/>
    </location>
</feature>
<keyword evidence="2" id="KW-0812">Transmembrane</keyword>
<evidence type="ECO:0000313" key="4">
    <source>
        <dbReference type="EMBL" id="TNK90797.1"/>
    </source>
</evidence>
<name>A0A5C4TKI8_FRUSA</name>
<feature type="transmembrane region" description="Helical" evidence="2">
    <location>
        <begin position="86"/>
        <end position="109"/>
    </location>
</feature>
<feature type="transmembrane region" description="Helical" evidence="2">
    <location>
        <begin position="129"/>
        <end position="150"/>
    </location>
</feature>
<evidence type="ECO:0000259" key="3">
    <source>
        <dbReference type="Pfam" id="PF02517"/>
    </source>
</evidence>
<evidence type="ECO:0000313" key="5">
    <source>
        <dbReference type="Proteomes" id="UP000313312"/>
    </source>
</evidence>
<dbReference type="EMBL" id="QFCR01000004">
    <property type="protein sequence ID" value="TNK90797.1"/>
    <property type="molecule type" value="Genomic_DNA"/>
</dbReference>
<dbReference type="GO" id="GO:0008237">
    <property type="term" value="F:metallopeptidase activity"/>
    <property type="evidence" value="ECO:0007669"/>
    <property type="project" value="UniProtKB-KW"/>
</dbReference>
<feature type="transmembrane region" description="Helical" evidence="2">
    <location>
        <begin position="43"/>
        <end position="65"/>
    </location>
</feature>
<dbReference type="InterPro" id="IPR052710">
    <property type="entry name" value="CAAX_protease"/>
</dbReference>
<organism evidence="4 5">
    <name type="scientific">Fructilactobacillus sanfranciscensis</name>
    <name type="common">Lactobacillus sanfranciscensis</name>
    <dbReference type="NCBI Taxonomy" id="1625"/>
    <lineage>
        <taxon>Bacteria</taxon>
        <taxon>Bacillati</taxon>
        <taxon>Bacillota</taxon>
        <taxon>Bacilli</taxon>
        <taxon>Lactobacillales</taxon>
        <taxon>Lactobacillaceae</taxon>
        <taxon>Fructilactobacillus</taxon>
    </lineage>
</organism>
<reference evidence="4 5" key="1">
    <citation type="submission" date="2018-05" db="EMBL/GenBank/DDBJ databases">
        <title>Lactobacillus sanfranciscensis Ah4 draft denome sequence.</title>
        <authorList>
            <person name="Zhang G."/>
        </authorList>
    </citation>
    <scope>NUCLEOTIDE SEQUENCE [LARGE SCALE GENOMIC DNA]</scope>
    <source>
        <strain evidence="4 5">Ah4</strain>
    </source>
</reference>
<evidence type="ECO:0000256" key="1">
    <source>
        <dbReference type="ARBA" id="ARBA00009067"/>
    </source>
</evidence>
<proteinExistence type="inferred from homology"/>
<feature type="transmembrane region" description="Helical" evidence="2">
    <location>
        <begin position="185"/>
        <end position="202"/>
    </location>
</feature>
<feature type="transmembrane region" description="Helical" evidence="2">
    <location>
        <begin position="16"/>
        <end position="37"/>
    </location>
</feature>
<dbReference type="PANTHER" id="PTHR36435:SF1">
    <property type="entry name" value="CAAX AMINO TERMINAL PROTEASE FAMILY PROTEIN"/>
    <property type="match status" value="1"/>
</dbReference>
<dbReference type="Pfam" id="PF02517">
    <property type="entry name" value="Rce1-like"/>
    <property type="match status" value="1"/>
</dbReference>
<evidence type="ECO:0000256" key="2">
    <source>
        <dbReference type="SAM" id="Phobius"/>
    </source>
</evidence>
<accession>A0A5C4TKI8</accession>
<dbReference type="GO" id="GO:0004175">
    <property type="term" value="F:endopeptidase activity"/>
    <property type="evidence" value="ECO:0007669"/>
    <property type="project" value="UniProtKB-ARBA"/>
</dbReference>
<keyword evidence="4" id="KW-0645">Protease</keyword>
<dbReference type="Proteomes" id="UP000313312">
    <property type="component" value="Unassembled WGS sequence"/>
</dbReference>
<sequence length="232" mass="26529">MMKNRISNLTYFKRTLIMLGLIFVVIFVQTPIQILSIIHHPSIISLVVGGVIYLVFFGFAIWGALIAYKSVYKQTNHGLNLKDWLLIAKAYVLFFVIEIVLSFLNQLVYAQKTTENNKNIMEILHANPVILILMCFTMTFFSPILEELVFRGYLIKGFFPNFKPLIPMLISGFLFSLCHDNSNPISFLIYMSLGMILSYVYLKQDKIEVSIGLHFLNNLIATTLMLIGMLIG</sequence>
<keyword evidence="4" id="KW-0482">Metalloprotease</keyword>
<keyword evidence="2" id="KW-0472">Membrane</keyword>
<dbReference type="InterPro" id="IPR003675">
    <property type="entry name" value="Rce1/LyrA-like_dom"/>
</dbReference>
<keyword evidence="2" id="KW-1133">Transmembrane helix</keyword>
<protein>
    <submittedName>
        <fullName evidence="4">CPBP family intramembrane metalloprotease</fullName>
    </submittedName>
</protein>
<gene>
    <name evidence="4" type="ORF">DID87_02390</name>
</gene>
<dbReference type="GO" id="GO:0006508">
    <property type="term" value="P:proteolysis"/>
    <property type="evidence" value="ECO:0007669"/>
    <property type="project" value="UniProtKB-KW"/>
</dbReference>
<dbReference type="PANTHER" id="PTHR36435">
    <property type="entry name" value="SLR1288 PROTEIN"/>
    <property type="match status" value="1"/>
</dbReference>
<comment type="similarity">
    <text evidence="1">Belongs to the UPF0177 family.</text>
</comment>
<dbReference type="GO" id="GO:0080120">
    <property type="term" value="P:CAAX-box protein maturation"/>
    <property type="evidence" value="ECO:0007669"/>
    <property type="project" value="UniProtKB-ARBA"/>
</dbReference>
<feature type="transmembrane region" description="Helical" evidence="2">
    <location>
        <begin position="209"/>
        <end position="231"/>
    </location>
</feature>